<evidence type="ECO:0000256" key="1">
    <source>
        <dbReference type="SAM" id="MobiDB-lite"/>
    </source>
</evidence>
<keyword evidence="3" id="KW-1185">Reference proteome</keyword>
<comment type="caution">
    <text evidence="2">The sequence shown here is derived from an EMBL/GenBank/DDBJ whole genome shotgun (WGS) entry which is preliminary data.</text>
</comment>
<dbReference type="OrthoDB" id="10365499at2759"/>
<evidence type="ECO:0000313" key="3">
    <source>
        <dbReference type="Proteomes" id="UP000230233"/>
    </source>
</evidence>
<sequence length="202" mass="22994">MAFRLGEIRADIFQIYRKASKEPESISSSPNVTIHSDLHRHVLHKGIMQKLKVWHRIEEAVTKRDQAMKMGLPYDESVHASDEKQAFSELCHTESQRSSRMNARASRDIKSQVQPKKNRTSRKPKAQDTNARIGLLKEENGSSVLHSIVPEKKIKCVTEQKSSPQSPQQFVKLPDLTNTLNVEDQDQKKAIVQTNVLSDISE</sequence>
<name>A0A2G5SD66_9PELO</name>
<protein>
    <submittedName>
        <fullName evidence="2">Uncharacterized protein</fullName>
    </submittedName>
</protein>
<dbReference type="AlphaFoldDB" id="A0A2G5SD66"/>
<reference evidence="3" key="1">
    <citation type="submission" date="2017-10" db="EMBL/GenBank/DDBJ databases">
        <title>Rapid genome shrinkage in a self-fertile nematode reveals novel sperm competition proteins.</title>
        <authorList>
            <person name="Yin D."/>
            <person name="Schwarz E.M."/>
            <person name="Thomas C.G."/>
            <person name="Felde R.L."/>
            <person name="Korf I.F."/>
            <person name="Cutter A.D."/>
            <person name="Schartner C.M."/>
            <person name="Ralston E.J."/>
            <person name="Meyer B.J."/>
            <person name="Haag E.S."/>
        </authorList>
    </citation>
    <scope>NUCLEOTIDE SEQUENCE [LARGE SCALE GENOMIC DNA]</scope>
    <source>
        <strain evidence="3">JU1422</strain>
    </source>
</reference>
<organism evidence="2 3">
    <name type="scientific">Caenorhabditis nigoni</name>
    <dbReference type="NCBI Taxonomy" id="1611254"/>
    <lineage>
        <taxon>Eukaryota</taxon>
        <taxon>Metazoa</taxon>
        <taxon>Ecdysozoa</taxon>
        <taxon>Nematoda</taxon>
        <taxon>Chromadorea</taxon>
        <taxon>Rhabditida</taxon>
        <taxon>Rhabditina</taxon>
        <taxon>Rhabditomorpha</taxon>
        <taxon>Rhabditoidea</taxon>
        <taxon>Rhabditidae</taxon>
        <taxon>Peloderinae</taxon>
        <taxon>Caenorhabditis</taxon>
    </lineage>
</organism>
<dbReference type="EMBL" id="PDUG01000016">
    <property type="protein sequence ID" value="PIC12994.1"/>
    <property type="molecule type" value="Genomic_DNA"/>
</dbReference>
<proteinExistence type="predicted"/>
<feature type="region of interest" description="Disordered" evidence="1">
    <location>
        <begin position="93"/>
        <end position="134"/>
    </location>
</feature>
<evidence type="ECO:0000313" key="2">
    <source>
        <dbReference type="EMBL" id="PIC12994.1"/>
    </source>
</evidence>
<gene>
    <name evidence="2" type="ORF">B9Z55_028074</name>
</gene>
<accession>A0A2G5SD66</accession>
<dbReference type="Proteomes" id="UP000230233">
    <property type="component" value="Unassembled WGS sequence"/>
</dbReference>